<feature type="region of interest" description="Disordered" evidence="1">
    <location>
        <begin position="532"/>
        <end position="558"/>
    </location>
</feature>
<feature type="region of interest" description="Disordered" evidence="1">
    <location>
        <begin position="599"/>
        <end position="643"/>
    </location>
</feature>
<proteinExistence type="predicted"/>
<dbReference type="EMBL" id="KK101839">
    <property type="protein sequence ID" value="KIY99464.1"/>
    <property type="molecule type" value="Genomic_DNA"/>
</dbReference>
<dbReference type="RefSeq" id="XP_013898484.1">
    <property type="nucleotide sequence ID" value="XM_014043030.1"/>
</dbReference>
<evidence type="ECO:0000256" key="1">
    <source>
        <dbReference type="SAM" id="MobiDB-lite"/>
    </source>
</evidence>
<name>A0A0D2M7Y5_9CHLO</name>
<keyword evidence="3" id="KW-1185">Reference proteome</keyword>
<dbReference type="AlphaFoldDB" id="A0A0D2M7Y5"/>
<dbReference type="KEGG" id="mng:MNEG_8495"/>
<accession>A0A0D2M7Y5</accession>
<dbReference type="OrthoDB" id="532184at2759"/>
<dbReference type="Proteomes" id="UP000054498">
    <property type="component" value="Unassembled WGS sequence"/>
</dbReference>
<dbReference type="GeneID" id="25741371"/>
<evidence type="ECO:0000313" key="3">
    <source>
        <dbReference type="Proteomes" id="UP000054498"/>
    </source>
</evidence>
<evidence type="ECO:0000313" key="2">
    <source>
        <dbReference type="EMBL" id="KIY99464.1"/>
    </source>
</evidence>
<sequence>MQSSLLKRISAFRSKEELLEFVACYHMLLDPINLVTCLYRLAKMSFSQRSRSVYLQELQRSATFQLLLRSISSQFLHAQLLHMQHQADPKGVDARCLANLVWALAKLDLSSDEAALSTEIALNVAPFVLRCLGGSSPQGLANMLWSYAKLPVAPPDVVAALLSKITAELGASLRAGGDDAKPFDAQALSNSAWALAHLKSRGAELESYGGIAVAFLEAVAAAASRMLAHLQPQLLALPRPPGGGAGGCGGAPDAAQLLAAAEADFSCQALVNICWALATIAGPACGAHPPFRQLFSLFSVVNSEAVGRLRATAALLRARRPLPYHGAGGFNEQALSNAVYAFDKAGLLQTELLTAIFEVATLRLQINSGAGAGADGGAALGFKPQELCTLLKACHTGVAPPWAFLSALLDLLAARPAAVDGWGLAEKAELQRAYVLYSQQQQQQHAAAAAAASAAAQRVFGGGAGEAALLAGLGLLGAQQQQEQHTAAAAAAAQQQQALAAAVAVFERQQALQQAQHQQQVVSAVAGAQQLAAAQRPGPHQRAPAGAGAAARPPPAPTPAFGAVHAYGGTSAPFGGRGGAGAQPGMPLSTALFEAPLLGGAPPAAASPPSPSPRATAPSGLPPAAPGVDRASNKQQRARLAHAPQQQQMLLYAQTQQWLADEGLATSTAGSLGGGSASSGGWGGGAGEGGGGGAVDGAALRPWLLEAAAAMPLGGARA</sequence>
<gene>
    <name evidence="2" type="ORF">MNEG_8495</name>
</gene>
<feature type="region of interest" description="Disordered" evidence="1">
    <location>
        <begin position="670"/>
        <end position="691"/>
    </location>
</feature>
<protein>
    <submittedName>
        <fullName evidence="2">Uncharacterized protein</fullName>
    </submittedName>
</protein>
<reference evidence="2 3" key="1">
    <citation type="journal article" date="2013" name="BMC Genomics">
        <title>Reconstruction of the lipid metabolism for the microalga Monoraphidium neglectum from its genome sequence reveals characteristics suitable for biofuel production.</title>
        <authorList>
            <person name="Bogen C."/>
            <person name="Al-Dilaimi A."/>
            <person name="Albersmeier A."/>
            <person name="Wichmann J."/>
            <person name="Grundmann M."/>
            <person name="Rupp O."/>
            <person name="Lauersen K.J."/>
            <person name="Blifernez-Klassen O."/>
            <person name="Kalinowski J."/>
            <person name="Goesmann A."/>
            <person name="Mussgnug J.H."/>
            <person name="Kruse O."/>
        </authorList>
    </citation>
    <scope>NUCLEOTIDE SEQUENCE [LARGE SCALE GENOMIC DNA]</scope>
    <source>
        <strain evidence="2 3">SAG 48.87</strain>
    </source>
</reference>
<feature type="compositionally biased region" description="Low complexity" evidence="1">
    <location>
        <begin position="532"/>
        <end position="551"/>
    </location>
</feature>
<feature type="compositionally biased region" description="Gly residues" evidence="1">
    <location>
        <begin position="671"/>
        <end position="691"/>
    </location>
</feature>
<organism evidence="2 3">
    <name type="scientific">Monoraphidium neglectum</name>
    <dbReference type="NCBI Taxonomy" id="145388"/>
    <lineage>
        <taxon>Eukaryota</taxon>
        <taxon>Viridiplantae</taxon>
        <taxon>Chlorophyta</taxon>
        <taxon>core chlorophytes</taxon>
        <taxon>Chlorophyceae</taxon>
        <taxon>CS clade</taxon>
        <taxon>Sphaeropleales</taxon>
        <taxon>Selenastraceae</taxon>
        <taxon>Monoraphidium</taxon>
    </lineage>
</organism>